<protein>
    <submittedName>
        <fullName evidence="2">Uncharacterized protein</fullName>
    </submittedName>
</protein>
<keyword evidence="1" id="KW-1133">Transmembrane helix</keyword>
<feature type="transmembrane region" description="Helical" evidence="1">
    <location>
        <begin position="29"/>
        <end position="48"/>
    </location>
</feature>
<feature type="transmembrane region" description="Helical" evidence="1">
    <location>
        <begin position="55"/>
        <end position="74"/>
    </location>
</feature>
<dbReference type="RefSeq" id="WP_129076619.1">
    <property type="nucleotide sequence ID" value="NZ_QOUX01000001.1"/>
</dbReference>
<dbReference type="EMBL" id="QOUX01000001">
    <property type="protein sequence ID" value="RXJ04270.1"/>
    <property type="molecule type" value="Genomic_DNA"/>
</dbReference>
<dbReference type="AlphaFoldDB" id="A0A4Q0VXS0"/>
<evidence type="ECO:0000313" key="3">
    <source>
        <dbReference type="Proteomes" id="UP000290649"/>
    </source>
</evidence>
<keyword evidence="1" id="KW-0812">Transmembrane</keyword>
<sequence length="116" mass="13267">MNYFFSFILSIVLTSLSYFLGGQLIRNDIALWQSLVIGASVVTLGALTEYLGAPIWLIVLIPFPVGMLLLYLYLNKLLHIWFLTYITVLALYSVIHVVMSYFFQFHSLIPAWKLSS</sequence>
<proteinExistence type="predicted"/>
<feature type="transmembrane region" description="Helical" evidence="1">
    <location>
        <begin position="80"/>
        <end position="103"/>
    </location>
</feature>
<name>A0A4Q0VXS0_9BACI</name>
<organism evidence="2 3">
    <name type="scientific">Anaerobacillus alkaliphilus</name>
    <dbReference type="NCBI Taxonomy" id="1548597"/>
    <lineage>
        <taxon>Bacteria</taxon>
        <taxon>Bacillati</taxon>
        <taxon>Bacillota</taxon>
        <taxon>Bacilli</taxon>
        <taxon>Bacillales</taxon>
        <taxon>Bacillaceae</taxon>
        <taxon>Anaerobacillus</taxon>
    </lineage>
</organism>
<dbReference type="Proteomes" id="UP000290649">
    <property type="component" value="Unassembled WGS sequence"/>
</dbReference>
<keyword evidence="3" id="KW-1185">Reference proteome</keyword>
<accession>A0A4Q0VXS0</accession>
<evidence type="ECO:0000256" key="1">
    <source>
        <dbReference type="SAM" id="Phobius"/>
    </source>
</evidence>
<evidence type="ECO:0000313" key="2">
    <source>
        <dbReference type="EMBL" id="RXJ04270.1"/>
    </source>
</evidence>
<comment type="caution">
    <text evidence="2">The sequence shown here is derived from an EMBL/GenBank/DDBJ whole genome shotgun (WGS) entry which is preliminary data.</text>
</comment>
<keyword evidence="1" id="KW-0472">Membrane</keyword>
<gene>
    <name evidence="2" type="ORF">DS745_02480</name>
</gene>
<dbReference type="OrthoDB" id="2644512at2"/>
<reference evidence="2 3" key="1">
    <citation type="journal article" date="2019" name="Int. J. Syst. Evol. Microbiol.">
        <title>Anaerobacillus alkaliphilus sp. nov., a novel alkaliphilic and moderately halophilic bacterium.</title>
        <authorList>
            <person name="Borsodi A.K."/>
            <person name="Aszalos J.M."/>
            <person name="Bihari P."/>
            <person name="Nagy I."/>
            <person name="Schumann P."/>
            <person name="Sproer C."/>
            <person name="Kovacs A.L."/>
            <person name="Boka K."/>
            <person name="Dobosy P."/>
            <person name="Ovari M."/>
            <person name="Szili-Kovacs T."/>
            <person name="Toth E."/>
        </authorList>
    </citation>
    <scope>NUCLEOTIDE SEQUENCE [LARGE SCALE GENOMIC DNA]</scope>
    <source>
        <strain evidence="2 3">B16-10</strain>
    </source>
</reference>